<dbReference type="STRING" id="420778.A0A1S8B3N2"/>
<feature type="compositionally biased region" description="Acidic residues" evidence="1">
    <location>
        <begin position="76"/>
        <end position="87"/>
    </location>
</feature>
<dbReference type="OrthoDB" id="3057168at2759"/>
<evidence type="ECO:0000256" key="1">
    <source>
        <dbReference type="SAM" id="MobiDB-lite"/>
    </source>
</evidence>
<dbReference type="InterPro" id="IPR018712">
    <property type="entry name" value="Tle1-like_cat"/>
</dbReference>
<feature type="compositionally biased region" description="Pro residues" evidence="1">
    <location>
        <begin position="118"/>
        <end position="134"/>
    </location>
</feature>
<reference evidence="3 4" key="1">
    <citation type="submission" date="2017-01" db="EMBL/GenBank/DDBJ databases">
        <title>Draft genome sequence of Diplodia seriata F98.1, a fungal species involved in grapevine trunk diseases.</title>
        <authorList>
            <person name="Robert-Siegwald G."/>
            <person name="Vallet J."/>
            <person name="Abou-Mansour E."/>
            <person name="Xu J."/>
            <person name="Rey P."/>
            <person name="Bertsch C."/>
            <person name="Rego C."/>
            <person name="Larignon P."/>
            <person name="Fontaine F."/>
            <person name="Lebrun M.-H."/>
        </authorList>
    </citation>
    <scope>NUCLEOTIDE SEQUENCE [LARGE SCALE GENOMIC DNA]</scope>
    <source>
        <strain evidence="3 4">F98.1</strain>
    </source>
</reference>
<feature type="region of interest" description="Disordered" evidence="1">
    <location>
        <begin position="757"/>
        <end position="837"/>
    </location>
</feature>
<sequence length="837" mass="94863">MPDRESREYYRDYSRPPPGRDSHHRYYDDEYVGMDHQPHHPRGSNENVSARRSNTSARPRAQSMYDTPHRGPPNDYDIEVVYDDEESLVERERERRHSRSPPPSSARRSFVREEILNVPPPPMSHPPAPAPSPPGRAASVRDVRDRGWEREREREEFIDVIEERHHHQRSSPLSDRARQNQSMAVNPPASVHPSHAGALVSRKNSPASGGRASVYDYGDRPGSASAKDEYAYTRDDGVVVVRSQPQEIEIVEQIVPVPVRSKSRARSKSRVRRKASLDMRGADSPPPFKRLIVACDGTWLNSDNGMANGELAVPSNVTRISRAIKPMSKDRIPQIVYYHFGVGSRGNVVNRVISGSTGGGLEENVREAYSFLSNNYSPGDEIYLIGFSRGAFTARSIAGLIDQIGVLTKKGLGAFVAIFDDVQHRRDRSYKDRNPDIPFPNKPNASDPAYRHELEARGMTTLGVRVKAIGVWDTVGSLGAPRVGWLTRVGLQPMQSREMSFFDTKLANCVDYAFQALALDERRASFAPALWEKPRDNTRTVLRQVWFPGVHSNVGGGYDDQQLANVTLAWMVSQLQPFLDFKVKYVFDQEEANDRFYKRQRKESPPRPWSFGEIPNSSAGIYSLAGSTKRTPGLYTSTDPHTGRSTGRPLRDTCEYVHASVRARWRLGGPGVEDKGRYDPESLVDDWRLVVEYPPDHDHHRGGGGGPPPDVFWRLRSGIDDQRSPVSTRVLPEAPLSRLERELLAERDPEAYEFVMWPPRTKQRRPAAGGRARSKSKGPPRRERMSMIEPRERERVRERSRDVVREDVVKERRRRSAILPPSGDEYDYRRSVPERLG</sequence>
<feature type="compositionally biased region" description="Basic and acidic residues" evidence="1">
    <location>
        <begin position="780"/>
        <end position="810"/>
    </location>
</feature>
<comment type="caution">
    <text evidence="3">The sequence shown here is derived from an EMBL/GenBank/DDBJ whole genome shotgun (WGS) entry which is preliminary data.</text>
</comment>
<name>A0A1S8B3N2_9PEZI</name>
<evidence type="ECO:0000259" key="2">
    <source>
        <dbReference type="Pfam" id="PF09994"/>
    </source>
</evidence>
<feature type="compositionally biased region" description="Basic and acidic residues" evidence="1">
    <location>
        <begin position="826"/>
        <end position="837"/>
    </location>
</feature>
<evidence type="ECO:0000313" key="3">
    <source>
        <dbReference type="EMBL" id="OMP81996.1"/>
    </source>
</evidence>
<protein>
    <recommendedName>
        <fullName evidence="2">T6SS Phospholipase effector Tle1-like catalytic domain-containing protein</fullName>
    </recommendedName>
</protein>
<dbReference type="InterPro" id="IPR029058">
    <property type="entry name" value="AB_hydrolase_fold"/>
</dbReference>
<dbReference type="SUPFAM" id="SSF53474">
    <property type="entry name" value="alpha/beta-Hydrolases"/>
    <property type="match status" value="1"/>
</dbReference>
<dbReference type="Proteomes" id="UP000190776">
    <property type="component" value="Unassembled WGS sequence"/>
</dbReference>
<feature type="region of interest" description="Disordered" evidence="1">
    <location>
        <begin position="630"/>
        <end position="650"/>
    </location>
</feature>
<accession>A0A1S8B3N2</accession>
<proteinExistence type="predicted"/>
<evidence type="ECO:0000313" key="4">
    <source>
        <dbReference type="Proteomes" id="UP000190776"/>
    </source>
</evidence>
<feature type="domain" description="T6SS Phospholipase effector Tle1-like catalytic" evidence="2">
    <location>
        <begin position="289"/>
        <end position="574"/>
    </location>
</feature>
<feature type="region of interest" description="Disordered" evidence="1">
    <location>
        <begin position="1"/>
        <end position="229"/>
    </location>
</feature>
<gene>
    <name evidence="3" type="ORF">BK809_0006305</name>
</gene>
<dbReference type="AlphaFoldDB" id="A0A1S8B3N2"/>
<feature type="compositionally biased region" description="Basic and acidic residues" evidence="1">
    <location>
        <begin position="1"/>
        <end position="28"/>
    </location>
</feature>
<dbReference type="EMBL" id="MSZU01000114">
    <property type="protein sequence ID" value="OMP81996.1"/>
    <property type="molecule type" value="Genomic_DNA"/>
</dbReference>
<feature type="compositionally biased region" description="Polar residues" evidence="1">
    <location>
        <begin position="630"/>
        <end position="645"/>
    </location>
</feature>
<dbReference type="Pfam" id="PF09994">
    <property type="entry name" value="T6SS_Tle1-like_cat"/>
    <property type="match status" value="1"/>
</dbReference>
<dbReference type="PANTHER" id="PTHR33840">
    <property type="match status" value="1"/>
</dbReference>
<feature type="compositionally biased region" description="Polar residues" evidence="1">
    <location>
        <begin position="44"/>
        <end position="57"/>
    </location>
</feature>
<feature type="compositionally biased region" description="Basic and acidic residues" evidence="1">
    <location>
        <begin position="139"/>
        <end position="165"/>
    </location>
</feature>
<dbReference type="PANTHER" id="PTHR33840:SF1">
    <property type="entry name" value="TLE1 PHOSPHOLIPASE DOMAIN-CONTAINING PROTEIN"/>
    <property type="match status" value="1"/>
</dbReference>
<organism evidence="3 4">
    <name type="scientific">Diplodia seriata</name>
    <dbReference type="NCBI Taxonomy" id="420778"/>
    <lineage>
        <taxon>Eukaryota</taxon>
        <taxon>Fungi</taxon>
        <taxon>Dikarya</taxon>
        <taxon>Ascomycota</taxon>
        <taxon>Pezizomycotina</taxon>
        <taxon>Dothideomycetes</taxon>
        <taxon>Dothideomycetes incertae sedis</taxon>
        <taxon>Botryosphaeriales</taxon>
        <taxon>Botryosphaeriaceae</taxon>
        <taxon>Diplodia</taxon>
    </lineage>
</organism>